<dbReference type="GO" id="GO:0016579">
    <property type="term" value="P:protein deubiquitination"/>
    <property type="evidence" value="ECO:0007669"/>
    <property type="project" value="TreeGrafter"/>
</dbReference>
<sequence length="892" mass="99428">MAFNAASAEQIKMVMEATGLSDHRMIAAALQGKNNNVDAVADEYWTDSDNFIKKYGWDEGVFSSNREGDMVNNTAPSFIIHPADDTQVIYGSEPTSFYGSVAPSRPPSRANTRSPIGRVVDLTAGEFTGGGPSNRQEEEADLQRAINESLHASGIQSPQPLPGPPPLPQQSGITNTGDGSVFFGPATRPEYDPGEWSMVRLKAQNPDPEPSLRARIPGAPVFLRCRPNNNNSNNNNGVHRVGPILMILHTIPAARNALLRFGREPEYGYGSNQEWWKGVVILPPDQQAARDTGSGGFYGSDSLPPWSDEVHRLIAFLDSTDRSYGTADILCESQYEGTPLFGDREKDFFQNCLSGQAMTDGIQQETSSSFAVSVEVVPILGDGPSTLNVFALFESDFPRETLSLAQNLYSVWDLLFYMHIGTPEEDLDTARMAMITQPSDVITFRFGGDDGFPKHIEIPETFYIDRYMAVNRDQMRQLQLEMSTVTLAFQQNRQKEDQLTTYTQNGKAWDRRVLDKAAIQRCNELIAKIKNHASWRDHEEARSRGEDDFYLPEHSGEPKLWPQEAAVVEHYETKIRHLEQQMAEIERVMKSVILPERESLQALYSHLCTLLTGPSADEKWNATHKYTLRGVNSNANIVFVRKREPVLMQINDAATPTEQWWKITCEESNNNTVSTEMTTYETVMREACGINSKPILVYATDEALEQESTPLPDALKTFVKFDNRHFKQELSQAEQQQSSPKRLKKSTSLESMATNQASAGDIDDDMRDSAFDNDDVFASGDGFMDTRQSIGQLVDISVTPVPGGSVDEPVDLLTPPPEQELEMIMEPPTIGREADRLARVSLDNSSSPSKSQEMQERASLPLIARPTSAMTSNSMSFVDREREAANMRVNGF</sequence>
<dbReference type="GO" id="GO:0005829">
    <property type="term" value="C:cytosol"/>
    <property type="evidence" value="ECO:0007669"/>
    <property type="project" value="TreeGrafter"/>
</dbReference>
<feature type="compositionally biased region" description="Polar residues" evidence="1">
    <location>
        <begin position="746"/>
        <end position="758"/>
    </location>
</feature>
<dbReference type="AlphaFoldDB" id="A0AAE0KDR2"/>
<organism evidence="2 3">
    <name type="scientific">Lasiosphaeria ovina</name>
    <dbReference type="NCBI Taxonomy" id="92902"/>
    <lineage>
        <taxon>Eukaryota</taxon>
        <taxon>Fungi</taxon>
        <taxon>Dikarya</taxon>
        <taxon>Ascomycota</taxon>
        <taxon>Pezizomycotina</taxon>
        <taxon>Sordariomycetes</taxon>
        <taxon>Sordariomycetidae</taxon>
        <taxon>Sordariales</taxon>
        <taxon>Lasiosphaeriaceae</taxon>
        <taxon>Lasiosphaeria</taxon>
    </lineage>
</organism>
<evidence type="ECO:0008006" key="4">
    <source>
        <dbReference type="Google" id="ProtNLM"/>
    </source>
</evidence>
<proteinExistence type="predicted"/>
<accession>A0AAE0KDR2</accession>
<feature type="compositionally biased region" description="Pro residues" evidence="1">
    <location>
        <begin position="159"/>
        <end position="168"/>
    </location>
</feature>
<feature type="compositionally biased region" description="Polar residues" evidence="1">
    <location>
        <begin position="842"/>
        <end position="852"/>
    </location>
</feature>
<reference evidence="2" key="1">
    <citation type="journal article" date="2023" name="Mol. Phylogenet. Evol.">
        <title>Genome-scale phylogeny and comparative genomics of the fungal order Sordariales.</title>
        <authorList>
            <person name="Hensen N."/>
            <person name="Bonometti L."/>
            <person name="Westerberg I."/>
            <person name="Brannstrom I.O."/>
            <person name="Guillou S."/>
            <person name="Cros-Aarteil S."/>
            <person name="Calhoun S."/>
            <person name="Haridas S."/>
            <person name="Kuo A."/>
            <person name="Mondo S."/>
            <person name="Pangilinan J."/>
            <person name="Riley R."/>
            <person name="LaButti K."/>
            <person name="Andreopoulos B."/>
            <person name="Lipzen A."/>
            <person name="Chen C."/>
            <person name="Yan M."/>
            <person name="Daum C."/>
            <person name="Ng V."/>
            <person name="Clum A."/>
            <person name="Steindorff A."/>
            <person name="Ohm R.A."/>
            <person name="Martin F."/>
            <person name="Silar P."/>
            <person name="Natvig D.O."/>
            <person name="Lalanne C."/>
            <person name="Gautier V."/>
            <person name="Ament-Velasquez S.L."/>
            <person name="Kruys A."/>
            <person name="Hutchinson M.I."/>
            <person name="Powell A.J."/>
            <person name="Barry K."/>
            <person name="Miller A.N."/>
            <person name="Grigoriev I.V."/>
            <person name="Debuchy R."/>
            <person name="Gladieux P."/>
            <person name="Hiltunen Thoren M."/>
            <person name="Johannesson H."/>
        </authorList>
    </citation>
    <scope>NUCLEOTIDE SEQUENCE</scope>
    <source>
        <strain evidence="2">CBS 958.72</strain>
    </source>
</reference>
<gene>
    <name evidence="2" type="ORF">B0T24DRAFT_625537</name>
</gene>
<feature type="region of interest" description="Disordered" evidence="1">
    <location>
        <begin position="841"/>
        <end position="877"/>
    </location>
</feature>
<reference evidence="2" key="2">
    <citation type="submission" date="2023-06" db="EMBL/GenBank/DDBJ databases">
        <authorList>
            <consortium name="Lawrence Berkeley National Laboratory"/>
            <person name="Haridas S."/>
            <person name="Hensen N."/>
            <person name="Bonometti L."/>
            <person name="Westerberg I."/>
            <person name="Brannstrom I.O."/>
            <person name="Guillou S."/>
            <person name="Cros-Aarteil S."/>
            <person name="Calhoun S."/>
            <person name="Kuo A."/>
            <person name="Mondo S."/>
            <person name="Pangilinan J."/>
            <person name="Riley R."/>
            <person name="Labutti K."/>
            <person name="Andreopoulos B."/>
            <person name="Lipzen A."/>
            <person name="Chen C."/>
            <person name="Yanf M."/>
            <person name="Daum C."/>
            <person name="Ng V."/>
            <person name="Clum A."/>
            <person name="Steindorff A."/>
            <person name="Ohm R."/>
            <person name="Martin F."/>
            <person name="Silar P."/>
            <person name="Natvig D."/>
            <person name="Lalanne C."/>
            <person name="Gautier V."/>
            <person name="Ament-Velasquez S.L."/>
            <person name="Kruys A."/>
            <person name="Hutchinson M.I."/>
            <person name="Powell A.J."/>
            <person name="Barry K."/>
            <person name="Miller A.N."/>
            <person name="Grigoriev I.V."/>
            <person name="Debuchy R."/>
            <person name="Gladieux P."/>
            <person name="Thoren M.H."/>
            <person name="Johannesson H."/>
        </authorList>
    </citation>
    <scope>NUCLEOTIDE SEQUENCE</scope>
    <source>
        <strain evidence="2">CBS 958.72</strain>
    </source>
</reference>
<dbReference type="PANTHER" id="PTHR39597">
    <property type="entry name" value="UBA DOMAIN-CONTAINING PROTEIN RUP1"/>
    <property type="match status" value="1"/>
</dbReference>
<evidence type="ECO:0000313" key="3">
    <source>
        <dbReference type="Proteomes" id="UP001287356"/>
    </source>
</evidence>
<protein>
    <recommendedName>
        <fullName evidence="4">Ubiquitin interaction domain-containing protein</fullName>
    </recommendedName>
</protein>
<evidence type="ECO:0000256" key="1">
    <source>
        <dbReference type="SAM" id="MobiDB-lite"/>
    </source>
</evidence>
<dbReference type="InterPro" id="IPR055335">
    <property type="entry name" value="Ucp6/RUP1"/>
</dbReference>
<feature type="region of interest" description="Disordered" evidence="1">
    <location>
        <begin position="729"/>
        <end position="765"/>
    </location>
</feature>
<feature type="region of interest" description="Disordered" evidence="1">
    <location>
        <begin position="99"/>
        <end position="139"/>
    </location>
</feature>
<comment type="caution">
    <text evidence="2">The sequence shown here is derived from an EMBL/GenBank/DDBJ whole genome shotgun (WGS) entry which is preliminary data.</text>
</comment>
<dbReference type="PANTHER" id="PTHR39597:SF1">
    <property type="entry name" value="UBA DOMAIN-CONTAINING PROTEIN RUP1"/>
    <property type="match status" value="1"/>
</dbReference>
<feature type="compositionally biased region" description="Low complexity" evidence="1">
    <location>
        <begin position="729"/>
        <end position="739"/>
    </location>
</feature>
<feature type="region of interest" description="Disordered" evidence="1">
    <location>
        <begin position="153"/>
        <end position="180"/>
    </location>
</feature>
<dbReference type="GO" id="GO:0005634">
    <property type="term" value="C:nucleus"/>
    <property type="evidence" value="ECO:0007669"/>
    <property type="project" value="TreeGrafter"/>
</dbReference>
<keyword evidence="3" id="KW-1185">Reference proteome</keyword>
<dbReference type="Proteomes" id="UP001287356">
    <property type="component" value="Unassembled WGS sequence"/>
</dbReference>
<dbReference type="EMBL" id="JAULSN010000004">
    <property type="protein sequence ID" value="KAK3374060.1"/>
    <property type="molecule type" value="Genomic_DNA"/>
</dbReference>
<name>A0AAE0KDR2_9PEZI</name>
<evidence type="ECO:0000313" key="2">
    <source>
        <dbReference type="EMBL" id="KAK3374060.1"/>
    </source>
</evidence>